<dbReference type="Proteomes" id="UP001152795">
    <property type="component" value="Unassembled WGS sequence"/>
</dbReference>
<sequence>MADDLTKTRDYVYVICTLIQTLFAVFVWVWWERSNRNKDKKEDRRKEEAERQKADTKQIIAILSENYDEVEEIFQELKKSVDDLKERKITNTGSRTFTEFDVLLYMCHDDNCNKFDETPDQLLYVGICSARKKVMLDVNKIMTFIKNFAIQLSVIDKGCPDIIRLKFSTEIIEMGKTIYPFVTKTRQELIQIVLKYFGDTPAQEDRSPGCVQWCCQTRVSRCCHCSCVIAHEQADEPETERLASTPGPSNAVDIEMTGQPSANEGLIPYPGREAIENAIPYIESFKYENGKMICNLTCTISHIKNLEVAVEMGEIDKLTNVKISEEINTLWKQSYGSHLADDLLHLIRMIMFKLLKDSTLSLQQFAQSVKNIVNSPAILKEKVIICCCQRASNDIKTNVMHLNGAQKHLLKDKSTQVILERHAEELRKFVQSKVQVNSPQHPEAGE</sequence>
<accession>A0A7D9IIR6</accession>
<keyword evidence="2" id="KW-1185">Reference proteome</keyword>
<organism evidence="1 2">
    <name type="scientific">Paramuricea clavata</name>
    <name type="common">Red gorgonian</name>
    <name type="synonym">Violescent sea-whip</name>
    <dbReference type="NCBI Taxonomy" id="317549"/>
    <lineage>
        <taxon>Eukaryota</taxon>
        <taxon>Metazoa</taxon>
        <taxon>Cnidaria</taxon>
        <taxon>Anthozoa</taxon>
        <taxon>Octocorallia</taxon>
        <taxon>Malacalcyonacea</taxon>
        <taxon>Plexauridae</taxon>
        <taxon>Paramuricea</taxon>
    </lineage>
</organism>
<evidence type="ECO:0000313" key="1">
    <source>
        <dbReference type="EMBL" id="CAB4006643.1"/>
    </source>
</evidence>
<reference evidence="1" key="1">
    <citation type="submission" date="2020-04" db="EMBL/GenBank/DDBJ databases">
        <authorList>
            <person name="Alioto T."/>
            <person name="Alioto T."/>
            <person name="Gomez Garrido J."/>
        </authorList>
    </citation>
    <scope>NUCLEOTIDE SEQUENCE</scope>
    <source>
        <strain evidence="1">A484AB</strain>
    </source>
</reference>
<comment type="caution">
    <text evidence="1">The sequence shown here is derived from an EMBL/GenBank/DDBJ whole genome shotgun (WGS) entry which is preliminary data.</text>
</comment>
<gene>
    <name evidence="1" type="ORF">PACLA_8A048135</name>
</gene>
<dbReference type="OrthoDB" id="6015319at2759"/>
<evidence type="ECO:0000313" key="2">
    <source>
        <dbReference type="Proteomes" id="UP001152795"/>
    </source>
</evidence>
<dbReference type="EMBL" id="CACRXK020005562">
    <property type="protein sequence ID" value="CAB4006643.1"/>
    <property type="molecule type" value="Genomic_DNA"/>
</dbReference>
<protein>
    <submittedName>
        <fullName evidence="1">Uncharacterized protein</fullName>
    </submittedName>
</protein>
<dbReference type="AlphaFoldDB" id="A0A7D9IIR6"/>
<name>A0A7D9IIR6_PARCT</name>
<proteinExistence type="predicted"/>